<dbReference type="OrthoDB" id="8648979at2"/>
<evidence type="ECO:0000313" key="1">
    <source>
        <dbReference type="EMBL" id="SDS56947.1"/>
    </source>
</evidence>
<dbReference type="EMBL" id="LT629748">
    <property type="protein sequence ID" value="SDS56947.1"/>
    <property type="molecule type" value="Genomic_DNA"/>
</dbReference>
<dbReference type="Proteomes" id="UP000243426">
    <property type="component" value="Chromosome I"/>
</dbReference>
<proteinExistence type="predicted"/>
<keyword evidence="2" id="KW-1185">Reference proteome</keyword>
<accession>A0A1H1T9N7</accession>
<protein>
    <recommendedName>
        <fullName evidence="3">Biotin carboxylase</fullName>
    </recommendedName>
</protein>
<dbReference type="Pfam" id="PF11379">
    <property type="entry name" value="DUF3182"/>
    <property type="match status" value="1"/>
</dbReference>
<dbReference type="STRING" id="797277.SAMN05216198_2245"/>
<evidence type="ECO:0000313" key="2">
    <source>
        <dbReference type="Proteomes" id="UP000243426"/>
    </source>
</evidence>
<reference evidence="2" key="1">
    <citation type="submission" date="2016-10" db="EMBL/GenBank/DDBJ databases">
        <authorList>
            <person name="Varghese N."/>
            <person name="Submissions S."/>
        </authorList>
    </citation>
    <scope>NUCLEOTIDE SEQUENCE [LARGE SCALE GENOMIC DNA]</scope>
    <source>
        <strain evidence="2">2SM5</strain>
    </source>
</reference>
<evidence type="ECO:0008006" key="3">
    <source>
        <dbReference type="Google" id="ProtNLM"/>
    </source>
</evidence>
<dbReference type="RefSeq" id="WP_090273385.1">
    <property type="nucleotide sequence ID" value="NZ_LT629748.1"/>
</dbReference>
<sequence length="372" mass="39565">MDTFTSSGKSAVALLATGEPTSAHEQHVHKHLGTRIAALLGIEFAELRDAGQVIPPGLYVIPYTTLVAPQPTISTDNDLFGGLVAQPFMATKAISHPLVSDNATAPTGWTERFMEVAGDVVLRGFSAFDVDDALRAGQILLQQGPLRAKEVLGRAGRGQRVIQSVAELEAWLGQQNASLVRKDGVVLEQNLLSVKTYSVGQVRIAGITASYFGTQNLTRANDGEAVYGGSDLWLVRGDYAALLQQMNEPLARAAIRQAALYEQAAEAAFPGFIASRRNCDVAVGIDPTGQQRSGVLEQSWRIGGASSAEIHALEAFAADPTLQRLQASSWEAYGDTPIIPQGVSVLYLGDAPSTGPITIGVRISPWQQPAKP</sequence>
<dbReference type="SUPFAM" id="SSF56059">
    <property type="entry name" value="Glutathione synthetase ATP-binding domain-like"/>
    <property type="match status" value="1"/>
</dbReference>
<name>A0A1H1T9N7_9GAMM</name>
<gene>
    <name evidence="1" type="ORF">SAMN05216198_2245</name>
</gene>
<organism evidence="1 2">
    <name type="scientific">Halopseudomonas litoralis</name>
    <dbReference type="NCBI Taxonomy" id="797277"/>
    <lineage>
        <taxon>Bacteria</taxon>
        <taxon>Pseudomonadati</taxon>
        <taxon>Pseudomonadota</taxon>
        <taxon>Gammaproteobacteria</taxon>
        <taxon>Pseudomonadales</taxon>
        <taxon>Pseudomonadaceae</taxon>
        <taxon>Halopseudomonas</taxon>
    </lineage>
</organism>
<dbReference type="AlphaFoldDB" id="A0A1H1T9N7"/>
<dbReference type="InterPro" id="IPR021519">
    <property type="entry name" value="DUF3182"/>
</dbReference>